<keyword evidence="7" id="KW-0862">Zinc</keyword>
<proteinExistence type="inferred from homology"/>
<dbReference type="SUPFAM" id="SSF53807">
    <property type="entry name" value="Helical backbone' metal receptor"/>
    <property type="match status" value="1"/>
</dbReference>
<comment type="caution">
    <text evidence="11">The sequence shown here is derived from an EMBL/GenBank/DDBJ whole genome shotgun (WGS) entry which is preliminary data.</text>
</comment>
<keyword evidence="5" id="KW-0732">Signal</keyword>
<dbReference type="InterPro" id="IPR006127">
    <property type="entry name" value="ZnuA-like"/>
</dbReference>
<evidence type="ECO:0000313" key="11">
    <source>
        <dbReference type="EMBL" id="EOR70584.1"/>
    </source>
</evidence>
<evidence type="ECO:0000256" key="10">
    <source>
        <dbReference type="SAM" id="MobiDB-lite"/>
    </source>
</evidence>
<keyword evidence="12" id="KW-1185">Reference proteome</keyword>
<dbReference type="AlphaFoldDB" id="A0A9P2T8G1"/>
<reference evidence="11 12" key="1">
    <citation type="journal article" date="2013" name="Genome Announc.">
        <title>Draft Genome Sequence of the Lignocellulose Decomposer Thermobifida fusca Strain TM51.</title>
        <authorList>
            <person name="Toth A."/>
            <person name="Barna T."/>
            <person name="Nagy I."/>
            <person name="Horvath B."/>
            <person name="Nagy I."/>
            <person name="Tancsics A."/>
            <person name="Kriszt B."/>
            <person name="Baka E."/>
            <person name="Fekete C."/>
            <person name="Kukolya J."/>
        </authorList>
    </citation>
    <scope>NUCLEOTIDE SEQUENCE [LARGE SCALE GENOMIC DNA]</scope>
    <source>
        <strain evidence="11 12">TM51</strain>
    </source>
</reference>
<dbReference type="GO" id="GO:0046872">
    <property type="term" value="F:metal ion binding"/>
    <property type="evidence" value="ECO:0007669"/>
    <property type="project" value="UniProtKB-KW"/>
</dbReference>
<evidence type="ECO:0000256" key="5">
    <source>
        <dbReference type="ARBA" id="ARBA00022729"/>
    </source>
</evidence>
<sequence length="311" mass="32411">MLTAGVAGTLLASLTACGSGSASGSGVHIVTSVYPLEWLASQVGGDAVTVTNLTEAGADPHEVELSPRQIGTVADADLVLHIRGLQPAVDDAVDQHAADRFLDPADVVDLLPVSSADHEHDGHAEEQHSGADSHSHGGKDPHLWLDPERLAEVSAALADRLSDIDPDHAAAYQENHEAVAGELSDLSAAYTESLDTCARREIVVTHAAFGYLAEMHDLEQISVTGIDSHHEDPSPARIAAVVREIDEHGVTTVFTSPLADPAIAETIASETGAEIALLDPLESLTDDSPGTDYLSVMRANLDALVSALGCS</sequence>
<evidence type="ECO:0000256" key="1">
    <source>
        <dbReference type="ARBA" id="ARBA00004418"/>
    </source>
</evidence>
<keyword evidence="4" id="KW-0479">Metal-binding</keyword>
<evidence type="ECO:0000256" key="9">
    <source>
        <dbReference type="ARBA" id="ARBA00023157"/>
    </source>
</evidence>
<evidence type="ECO:0000256" key="6">
    <source>
        <dbReference type="ARBA" id="ARBA00022764"/>
    </source>
</evidence>
<dbReference type="RefSeq" id="WP_016189074.1">
    <property type="nucleotide sequence ID" value="NZ_AOSG01000066.1"/>
</dbReference>
<keyword evidence="3" id="KW-0813">Transport</keyword>
<evidence type="ECO:0000256" key="3">
    <source>
        <dbReference type="ARBA" id="ARBA00022448"/>
    </source>
</evidence>
<evidence type="ECO:0000256" key="2">
    <source>
        <dbReference type="ARBA" id="ARBA00011028"/>
    </source>
</evidence>
<keyword evidence="6" id="KW-0574">Periplasm</keyword>
<feature type="region of interest" description="Disordered" evidence="10">
    <location>
        <begin position="117"/>
        <end position="141"/>
    </location>
</feature>
<organism evidence="11 12">
    <name type="scientific">Thermobifida fusca TM51</name>
    <dbReference type="NCBI Taxonomy" id="1169414"/>
    <lineage>
        <taxon>Bacteria</taxon>
        <taxon>Bacillati</taxon>
        <taxon>Actinomycetota</taxon>
        <taxon>Actinomycetes</taxon>
        <taxon>Streptosporangiales</taxon>
        <taxon>Nocardiopsidaceae</taxon>
        <taxon>Thermobifida</taxon>
    </lineage>
</organism>
<evidence type="ECO:0000313" key="12">
    <source>
        <dbReference type="Proteomes" id="UP000014184"/>
    </source>
</evidence>
<comment type="subcellular location">
    <subcellularLocation>
        <location evidence="1">Periplasm</location>
    </subcellularLocation>
</comment>
<dbReference type="PANTHER" id="PTHR42953">
    <property type="entry name" value="HIGH-AFFINITY ZINC UPTAKE SYSTEM PROTEIN ZNUA-RELATED"/>
    <property type="match status" value="1"/>
</dbReference>
<gene>
    <name evidence="11" type="ORF">TM51_11828</name>
</gene>
<evidence type="ECO:0000256" key="8">
    <source>
        <dbReference type="ARBA" id="ARBA00023065"/>
    </source>
</evidence>
<keyword evidence="11" id="KW-0449">Lipoprotein</keyword>
<protein>
    <submittedName>
        <fullName evidence="11">ABC-transporter metal-binding lipoprotein</fullName>
    </submittedName>
</protein>
<dbReference type="InterPro" id="IPR050492">
    <property type="entry name" value="Bact_metal-bind_prot9"/>
</dbReference>
<dbReference type="Proteomes" id="UP000014184">
    <property type="component" value="Unassembled WGS sequence"/>
</dbReference>
<evidence type="ECO:0000256" key="7">
    <source>
        <dbReference type="ARBA" id="ARBA00022833"/>
    </source>
</evidence>
<dbReference type="EMBL" id="AOSG01000066">
    <property type="protein sequence ID" value="EOR70584.1"/>
    <property type="molecule type" value="Genomic_DNA"/>
</dbReference>
<dbReference type="Pfam" id="PF01297">
    <property type="entry name" value="ZnuA"/>
    <property type="match status" value="1"/>
</dbReference>
<dbReference type="GO" id="GO:0006829">
    <property type="term" value="P:zinc ion transport"/>
    <property type="evidence" value="ECO:0007669"/>
    <property type="project" value="InterPro"/>
</dbReference>
<keyword evidence="9" id="KW-1015">Disulfide bond</keyword>
<evidence type="ECO:0000256" key="4">
    <source>
        <dbReference type="ARBA" id="ARBA00022723"/>
    </source>
</evidence>
<keyword evidence="8" id="KW-0406">Ion transport</keyword>
<accession>A0A9P2T8G1</accession>
<name>A0A9P2T8G1_THEFU</name>
<comment type="similarity">
    <text evidence="2">Belongs to the bacterial solute-binding protein 9 family.</text>
</comment>
<dbReference type="Gene3D" id="3.40.50.1980">
    <property type="entry name" value="Nitrogenase molybdenum iron protein domain"/>
    <property type="match status" value="2"/>
</dbReference>
<dbReference type="CDD" id="cd01019">
    <property type="entry name" value="ZnuA"/>
    <property type="match status" value="1"/>
</dbReference>
<dbReference type="InterPro" id="IPR035520">
    <property type="entry name" value="ZnuA"/>
</dbReference>
<dbReference type="PANTHER" id="PTHR42953:SF3">
    <property type="entry name" value="HIGH-AFFINITY ZINC UPTAKE SYSTEM PROTEIN ZNUA"/>
    <property type="match status" value="1"/>
</dbReference>
<dbReference type="GO" id="GO:0042597">
    <property type="term" value="C:periplasmic space"/>
    <property type="evidence" value="ECO:0007669"/>
    <property type="project" value="UniProtKB-SubCell"/>
</dbReference>